<evidence type="ECO:0000256" key="1">
    <source>
        <dbReference type="ARBA" id="ARBA00022884"/>
    </source>
</evidence>
<feature type="compositionally biased region" description="Polar residues" evidence="2">
    <location>
        <begin position="234"/>
        <end position="243"/>
    </location>
</feature>
<reference evidence="3" key="2">
    <citation type="journal article" date="2018" name="BMC Microbiol.">
        <title>Mass spectrometry-based identification and whole-genome characterisation of the first pteropine orthoreovirus isolated from monkey faeces in Thailand.</title>
        <authorList>
            <person name="Kosoltanapiwat N."/>
            <person name="Reamtong O."/>
            <person name="Okabayashi T."/>
            <person name="Ampawong S."/>
            <person name="Rungruengkitkun A."/>
            <person name="Thiangtrongjit T."/>
            <person name="Thippornchai N."/>
            <person name="Leaungwutiwong P."/>
            <person name="Mahittikorn A."/>
            <person name="Mori H."/>
            <person name="Yoohanngoa T."/>
            <person name="Yamwong P."/>
        </authorList>
    </citation>
    <scope>NUCLEOTIDE SEQUENCE</scope>
    <source>
        <strain evidence="3">Lopburi01</strain>
    </source>
</reference>
<dbReference type="Pfam" id="PF01518">
    <property type="entry name" value="PolyG_pol"/>
    <property type="match status" value="1"/>
</dbReference>
<protein>
    <submittedName>
        <fullName evidence="3">Nonstructural protein sigma NS</fullName>
    </submittedName>
</protein>
<dbReference type="EMBL" id="KY751023">
    <property type="protein sequence ID" value="ATI13788.1"/>
    <property type="molecule type" value="Genomic_RNA"/>
</dbReference>
<proteinExistence type="predicted"/>
<accession>A0A291L5C6</accession>
<evidence type="ECO:0000256" key="2">
    <source>
        <dbReference type="SAM" id="MobiDB-lite"/>
    </source>
</evidence>
<dbReference type="GO" id="GO:0003727">
    <property type="term" value="F:single-stranded RNA binding"/>
    <property type="evidence" value="ECO:0007669"/>
    <property type="project" value="InterPro"/>
</dbReference>
<sequence length="367" mass="39910">MERSMRVGVSRNAAGTGSQTILRGFALLRCVLSADSRQATRAVQSHFPGLGRMIKCLSPLTALSADRTVRHVNVSTVLSRDVKVLADYALTCHHPGDLPATLTPVGLEAAKLVIAKFSERGMDLSHVLPPDASSYSPIVMCHLIARVMSGFVPMRGNDFGLEGQIDLLAAELVPFSFMLPFLVNDDASAIAVPTARVEDMLQDISKLNQLDAAFGVESRSDQRMTKDVAEDSSRSLNELPSSENRGRMPWKLMLAFLTFQLKLELDALADQRSELQSQAHVTSFGAKLFQQMSLFSTLDSELLSLALAIKDSGLVMNPIQILTKWQSIRTGSDTINPASFSVVVRAGNWVLMKGEDAALTVRPGRIA</sequence>
<feature type="compositionally biased region" description="Basic and acidic residues" evidence="2">
    <location>
        <begin position="221"/>
        <end position="233"/>
    </location>
</feature>
<reference evidence="3" key="1">
    <citation type="submission" date="2017-03" db="EMBL/GenBank/DDBJ databases">
        <authorList>
            <person name="Kosoltanapiwat N."/>
        </authorList>
    </citation>
    <scope>NUCLEOTIDE SEQUENCE</scope>
    <source>
        <strain evidence="3">Lopburi01</strain>
    </source>
</reference>
<dbReference type="InterPro" id="IPR002507">
    <property type="entry name" value="Reovirus_polyG_pol"/>
</dbReference>
<name>A0A291L5C6_9REOV</name>
<feature type="region of interest" description="Disordered" evidence="2">
    <location>
        <begin position="221"/>
        <end position="243"/>
    </location>
</feature>
<dbReference type="GO" id="GO:0003968">
    <property type="term" value="F:RNA-directed RNA polymerase activity"/>
    <property type="evidence" value="ECO:0007669"/>
    <property type="project" value="InterPro"/>
</dbReference>
<evidence type="ECO:0000313" key="3">
    <source>
        <dbReference type="EMBL" id="ATI13788.1"/>
    </source>
</evidence>
<organism evidence="3">
    <name type="scientific">Orthoreovirus Lopburi01</name>
    <dbReference type="NCBI Taxonomy" id="2042260"/>
    <lineage>
        <taxon>Viruses</taxon>
        <taxon>Riboviria</taxon>
        <taxon>Orthornavirae</taxon>
        <taxon>Duplornaviricota</taxon>
        <taxon>Resentoviricetes</taxon>
        <taxon>Reovirales</taxon>
        <taxon>Spinareoviridae</taxon>
        <taxon>Orthoreovirus</taxon>
    </lineage>
</organism>
<keyword evidence="1" id="KW-0694">RNA-binding</keyword>